<feature type="compositionally biased region" description="Low complexity" evidence="1">
    <location>
        <begin position="115"/>
        <end position="126"/>
    </location>
</feature>
<feature type="compositionally biased region" description="Low complexity" evidence="1">
    <location>
        <begin position="150"/>
        <end position="159"/>
    </location>
</feature>
<evidence type="ECO:0000313" key="3">
    <source>
        <dbReference type="Proteomes" id="UP000553632"/>
    </source>
</evidence>
<evidence type="ECO:0000256" key="1">
    <source>
        <dbReference type="SAM" id="MobiDB-lite"/>
    </source>
</evidence>
<feature type="compositionally biased region" description="Polar residues" evidence="1">
    <location>
        <begin position="11"/>
        <end position="23"/>
    </location>
</feature>
<feature type="compositionally biased region" description="Polar residues" evidence="1">
    <location>
        <begin position="60"/>
        <end position="75"/>
    </location>
</feature>
<reference evidence="2 3" key="1">
    <citation type="submission" date="2020-04" db="EMBL/GenBank/DDBJ databases">
        <title>Perkinsus olseni comparative genomics.</title>
        <authorList>
            <person name="Bogema D.R."/>
        </authorList>
    </citation>
    <scope>NUCLEOTIDE SEQUENCE [LARGE SCALE GENOMIC DNA]</scope>
    <source>
        <strain evidence="2 3">ATCC PRA-207</strain>
    </source>
</reference>
<keyword evidence="3" id="KW-1185">Reference proteome</keyword>
<gene>
    <name evidence="2" type="ORF">FOZ63_008037</name>
</gene>
<feature type="region of interest" description="Disordered" evidence="1">
    <location>
        <begin position="1"/>
        <end position="179"/>
    </location>
</feature>
<dbReference type="AlphaFoldDB" id="A0A7J6QW66"/>
<name>A0A7J6QW66_PEROL</name>
<feature type="compositionally biased region" description="Basic and acidic residues" evidence="1">
    <location>
        <begin position="1"/>
        <end position="10"/>
    </location>
</feature>
<protein>
    <submittedName>
        <fullName evidence="2">Uncharacterized protein</fullName>
    </submittedName>
</protein>
<accession>A0A7J6QW66</accession>
<feature type="non-terminal residue" evidence="2">
    <location>
        <position position="213"/>
    </location>
</feature>
<feature type="compositionally biased region" description="Polar residues" evidence="1">
    <location>
        <begin position="89"/>
        <end position="102"/>
    </location>
</feature>
<organism evidence="2 3">
    <name type="scientific">Perkinsus olseni</name>
    <name type="common">Perkinsus atlanticus</name>
    <dbReference type="NCBI Taxonomy" id="32597"/>
    <lineage>
        <taxon>Eukaryota</taxon>
        <taxon>Sar</taxon>
        <taxon>Alveolata</taxon>
        <taxon>Perkinsozoa</taxon>
        <taxon>Perkinsea</taxon>
        <taxon>Perkinsida</taxon>
        <taxon>Perkinsidae</taxon>
        <taxon>Perkinsus</taxon>
    </lineage>
</organism>
<proteinExistence type="predicted"/>
<dbReference type="EMBL" id="JABANO010030390">
    <property type="protein sequence ID" value="KAF4711956.1"/>
    <property type="molecule type" value="Genomic_DNA"/>
</dbReference>
<sequence>AAVPLSREHSAYNTPLSARTTAAATPELGGSVPGPSSSREATPSRGGPEHPLAAPMAPLTRQTSVEVPTTTSDLTAQRAAPSLPLEGLSRQTSAQVPKNLTATDPAAGDDEDRVSISSGDTSLSSSFIGLDSVTKTPVAERSPLGHGTASPKSPSRELPPLSPSTQGFRSDTNRSFTPRAAAITPRAELGGGLAAAVNKKDWSGIDNLFYQRS</sequence>
<comment type="caution">
    <text evidence="2">The sequence shown here is derived from an EMBL/GenBank/DDBJ whole genome shotgun (WGS) entry which is preliminary data.</text>
</comment>
<evidence type="ECO:0000313" key="2">
    <source>
        <dbReference type="EMBL" id="KAF4711956.1"/>
    </source>
</evidence>
<dbReference type="Proteomes" id="UP000553632">
    <property type="component" value="Unassembled WGS sequence"/>
</dbReference>
<feature type="compositionally biased region" description="Polar residues" evidence="1">
    <location>
        <begin position="165"/>
        <end position="176"/>
    </location>
</feature>